<feature type="transmembrane region" description="Helical" evidence="2">
    <location>
        <begin position="276"/>
        <end position="293"/>
    </location>
</feature>
<evidence type="ECO:0000256" key="1">
    <source>
        <dbReference type="SAM" id="Coils"/>
    </source>
</evidence>
<proteinExistence type="predicted"/>
<name>A0A1X9N8F8_9GAMM</name>
<sequence length="446" mass="49634">MHEIVADACNALNELADNIQQQAKNQQPEVPMSQHKGWHHPSITPNEVEQVARDLATKLGEANIENIDGLDKGAITQIPTRLQLLQKQGNIQHMFNGHGHQAIPSYLMTIKWVEGLFDPALSYGTLDNPLIPNALKKKVRSIQSRVDNLDIKKDKLEEIISQIESAHAAAESLPSDLADLQEARNQLAAAVTSSKSDIEKAIEVEKSALISTTSSANTKLENIEALLQKADKRSAVLAEQTETARNLLEDSEKAYSIAVTKGLSGAFHTRASNLSWSMWFWVAGLVGALFFGVETGSDRIETLSTLMTAKNPNIELILIQLFLSILNLGAPIWFAWLSTKQISQRFRLAEDYNYKASVAKAYEAYRKEAARIDPILEAKLMHSTISRLDEAPLRHVDDTYHSTPWQELIASTEFRQAVNSIPELKNRFSEIINKSLPDSLKPKSEN</sequence>
<gene>
    <name evidence="3" type="ORF">BST96_09510</name>
</gene>
<dbReference type="EMBL" id="CP019343">
    <property type="protein sequence ID" value="ARN74340.1"/>
    <property type="molecule type" value="Genomic_DNA"/>
</dbReference>
<organism evidence="3 4">
    <name type="scientific">Oceanicoccus sagamiensis</name>
    <dbReference type="NCBI Taxonomy" id="716816"/>
    <lineage>
        <taxon>Bacteria</taxon>
        <taxon>Pseudomonadati</taxon>
        <taxon>Pseudomonadota</taxon>
        <taxon>Gammaproteobacteria</taxon>
        <taxon>Cellvibrionales</taxon>
        <taxon>Spongiibacteraceae</taxon>
        <taxon>Oceanicoccus</taxon>
    </lineage>
</organism>
<keyword evidence="2" id="KW-0812">Transmembrane</keyword>
<keyword evidence="1" id="KW-0175">Coiled coil</keyword>
<reference evidence="3 4" key="1">
    <citation type="submission" date="2016-11" db="EMBL/GenBank/DDBJ databases">
        <title>Trade-off between light-utilization and light-protection in marine flavobacteria.</title>
        <authorList>
            <person name="Kumagai Y."/>
        </authorList>
    </citation>
    <scope>NUCLEOTIDE SEQUENCE [LARGE SCALE GENOMIC DNA]</scope>
    <source>
        <strain evidence="3 4">NBRC 107125</strain>
    </source>
</reference>
<dbReference type="RefSeq" id="WP_085758480.1">
    <property type="nucleotide sequence ID" value="NZ_CP019343.1"/>
</dbReference>
<feature type="transmembrane region" description="Helical" evidence="2">
    <location>
        <begin position="314"/>
        <end position="336"/>
    </location>
</feature>
<keyword evidence="4" id="KW-1185">Reference proteome</keyword>
<evidence type="ECO:0000313" key="4">
    <source>
        <dbReference type="Proteomes" id="UP000193450"/>
    </source>
</evidence>
<protein>
    <submittedName>
        <fullName evidence="3">Uncharacterized protein</fullName>
    </submittedName>
</protein>
<evidence type="ECO:0000256" key="2">
    <source>
        <dbReference type="SAM" id="Phobius"/>
    </source>
</evidence>
<keyword evidence="2" id="KW-1133">Transmembrane helix</keyword>
<dbReference type="Proteomes" id="UP000193450">
    <property type="component" value="Chromosome"/>
</dbReference>
<feature type="coiled-coil region" evidence="1">
    <location>
        <begin position="139"/>
        <end position="173"/>
    </location>
</feature>
<accession>A0A1X9N8F8</accession>
<dbReference type="KEGG" id="osg:BST96_09510"/>
<keyword evidence="2" id="KW-0472">Membrane</keyword>
<dbReference type="AlphaFoldDB" id="A0A1X9N8F8"/>
<dbReference type="OrthoDB" id="7473745at2"/>
<evidence type="ECO:0000313" key="3">
    <source>
        <dbReference type="EMBL" id="ARN74340.1"/>
    </source>
</evidence>
<dbReference type="STRING" id="716816.BST96_09510"/>